<protein>
    <recommendedName>
        <fullName evidence="12">ATP synthase subunit b</fullName>
    </recommendedName>
    <alternativeName>
        <fullName evidence="12">ATP synthase F(0) sector subunit b</fullName>
    </alternativeName>
    <alternativeName>
        <fullName evidence="12">ATPase subunit I</fullName>
    </alternativeName>
    <alternativeName>
        <fullName evidence="12">F-type ATPase subunit b</fullName>
        <shortName evidence="12">F-ATPase subunit b</shortName>
    </alternativeName>
</protein>
<gene>
    <name evidence="12 15" type="primary">atpF</name>
    <name evidence="15" type="ORF">HZY91_00650</name>
</gene>
<keyword evidence="9 12" id="KW-0066">ATP synthesis</keyword>
<evidence type="ECO:0000256" key="3">
    <source>
        <dbReference type="ARBA" id="ARBA00022547"/>
    </source>
</evidence>
<keyword evidence="6 12" id="KW-1133">Transmembrane helix</keyword>
<dbReference type="EMBL" id="JACBXQ010000001">
    <property type="protein sequence ID" value="MBG9985398.1"/>
    <property type="molecule type" value="Genomic_DNA"/>
</dbReference>
<dbReference type="InterPro" id="IPR050059">
    <property type="entry name" value="ATP_synthase_B_chain"/>
</dbReference>
<evidence type="ECO:0000256" key="9">
    <source>
        <dbReference type="ARBA" id="ARBA00023310"/>
    </source>
</evidence>
<keyword evidence="14" id="KW-0175">Coiled coil</keyword>
<evidence type="ECO:0000256" key="12">
    <source>
        <dbReference type="HAMAP-Rule" id="MF_01398"/>
    </source>
</evidence>
<evidence type="ECO:0000256" key="14">
    <source>
        <dbReference type="SAM" id="Coils"/>
    </source>
</evidence>
<comment type="function">
    <text evidence="12">Component of the F(0) channel, it forms part of the peripheral stalk, linking F(1) to F(0).</text>
</comment>
<evidence type="ECO:0000256" key="13">
    <source>
        <dbReference type="RuleBase" id="RU003848"/>
    </source>
</evidence>
<keyword evidence="4 12" id="KW-0812">Transmembrane</keyword>
<proteinExistence type="inferred from homology"/>
<comment type="function">
    <text evidence="10 12">F(1)F(0) ATP synthase produces ATP from ADP in the presence of a proton or sodium gradient. F-type ATPases consist of two structural domains, F(1) containing the extramembraneous catalytic core and F(0) containing the membrane proton channel, linked together by a central stalk and a peripheral stalk. During catalysis, ATP synthesis in the catalytic domain of F(1) is coupled via a rotary mechanism of the central stalk subunits to proton translocation.</text>
</comment>
<feature type="transmembrane region" description="Helical" evidence="12">
    <location>
        <begin position="6"/>
        <end position="29"/>
    </location>
</feature>
<organism evidence="15 16">
    <name type="scientific">Facklamia lactis</name>
    <dbReference type="NCBI Taxonomy" id="2749967"/>
    <lineage>
        <taxon>Bacteria</taxon>
        <taxon>Bacillati</taxon>
        <taxon>Bacillota</taxon>
        <taxon>Bacilli</taxon>
        <taxon>Lactobacillales</taxon>
        <taxon>Aerococcaceae</taxon>
        <taxon>Facklamia</taxon>
    </lineage>
</organism>
<keyword evidence="5 12" id="KW-0375">Hydrogen ion transport</keyword>
<evidence type="ECO:0000256" key="1">
    <source>
        <dbReference type="ARBA" id="ARBA00005513"/>
    </source>
</evidence>
<keyword evidence="3 12" id="KW-0138">CF(0)</keyword>
<evidence type="ECO:0000256" key="10">
    <source>
        <dbReference type="ARBA" id="ARBA00025198"/>
    </source>
</evidence>
<comment type="similarity">
    <text evidence="1 12 13">Belongs to the ATPase B chain family.</text>
</comment>
<dbReference type="InterPro" id="IPR002146">
    <property type="entry name" value="ATP_synth_b/b'su_bac/chlpt"/>
</dbReference>
<dbReference type="HAMAP" id="MF_01398">
    <property type="entry name" value="ATP_synth_b_bprime"/>
    <property type="match status" value="1"/>
</dbReference>
<reference evidence="15 16" key="1">
    <citation type="submission" date="2020-07" db="EMBL/GenBank/DDBJ databases">
        <title>Facklamia lactis sp. nov., isolated from raw milk.</title>
        <authorList>
            <person name="Doll E.V."/>
            <person name="Huptas C."/>
            <person name="Staib L."/>
            <person name="Wenning M."/>
            <person name="Scherer S."/>
        </authorList>
    </citation>
    <scope>NUCLEOTIDE SEQUENCE [LARGE SCALE GENOMIC DNA]</scope>
    <source>
        <strain evidence="15 16">DSM 111018</strain>
    </source>
</reference>
<name>A0ABS0LMK7_9LACT</name>
<evidence type="ECO:0000313" key="16">
    <source>
        <dbReference type="Proteomes" id="UP000721415"/>
    </source>
</evidence>
<dbReference type="NCBIfam" id="TIGR01144">
    <property type="entry name" value="ATP_synt_b"/>
    <property type="match status" value="1"/>
</dbReference>
<feature type="coiled-coil region" evidence="14">
    <location>
        <begin position="50"/>
        <end position="81"/>
    </location>
</feature>
<dbReference type="CDD" id="cd06503">
    <property type="entry name" value="ATP-synt_Fo_b"/>
    <property type="match status" value="1"/>
</dbReference>
<evidence type="ECO:0000256" key="6">
    <source>
        <dbReference type="ARBA" id="ARBA00022989"/>
    </source>
</evidence>
<dbReference type="PANTHER" id="PTHR33445">
    <property type="entry name" value="ATP SYNTHASE SUBUNIT B', CHLOROPLASTIC"/>
    <property type="match status" value="1"/>
</dbReference>
<keyword evidence="8 12" id="KW-0472">Membrane</keyword>
<dbReference type="RefSeq" id="WP_197113573.1">
    <property type="nucleotide sequence ID" value="NZ_JACBXQ010000001.1"/>
</dbReference>
<comment type="subunit">
    <text evidence="12">F-type ATPases have 2 components, F(1) - the catalytic core - and F(0) - the membrane proton channel. F(1) has five subunits: alpha(3), beta(3), gamma(1), delta(1), epsilon(1). F(0) has three main subunits: a(1), b(2) and c(10-14). The alpha and beta chains form an alternating ring which encloses part of the gamma chain. F(1) is attached to F(0) by a central stalk formed by the gamma and epsilon chains, while a peripheral stalk is formed by the delta and b chains.</text>
</comment>
<keyword evidence="7 12" id="KW-0406">Ion transport</keyword>
<evidence type="ECO:0000256" key="4">
    <source>
        <dbReference type="ARBA" id="ARBA00022692"/>
    </source>
</evidence>
<keyword evidence="12" id="KW-1003">Cell membrane</keyword>
<dbReference type="InterPro" id="IPR005864">
    <property type="entry name" value="ATP_synth_F0_bsu_bac"/>
</dbReference>
<keyword evidence="2 12" id="KW-0813">Transport</keyword>
<dbReference type="Gene3D" id="6.10.250.1580">
    <property type="match status" value="1"/>
</dbReference>
<evidence type="ECO:0000256" key="2">
    <source>
        <dbReference type="ARBA" id="ARBA00022448"/>
    </source>
</evidence>
<comment type="caution">
    <text evidence="15">The sequence shown here is derived from an EMBL/GenBank/DDBJ whole genome shotgun (WGS) entry which is preliminary data.</text>
</comment>
<evidence type="ECO:0000256" key="5">
    <source>
        <dbReference type="ARBA" id="ARBA00022781"/>
    </source>
</evidence>
<comment type="subcellular location">
    <subcellularLocation>
        <location evidence="12">Cell membrane</location>
        <topology evidence="12">Single-pass membrane protein</topology>
    </subcellularLocation>
    <subcellularLocation>
        <location evidence="11">Endomembrane system</location>
        <topology evidence="11">Single-pass membrane protein</topology>
    </subcellularLocation>
</comment>
<dbReference type="PANTHER" id="PTHR33445:SF2">
    <property type="entry name" value="ATP SYNTHASE SUBUNIT B', CHLOROPLASTIC"/>
    <property type="match status" value="1"/>
</dbReference>
<dbReference type="Pfam" id="PF00430">
    <property type="entry name" value="ATP-synt_B"/>
    <property type="match status" value="1"/>
</dbReference>
<sequence length="166" mass="19303">MNINLILGEALLTIIAFSTLLIIIYKFAWKPFNETLEARQTKISNDWDAAENAKKVNQEAQAQIEEKLKLAHLEAEQITRQAHIDATHLHDSMLAETRQEQARMIHATEEDLKIQRQQFAVDMQESLVHMASAMAEKILQREIKPEDHQNMIKSFIQRMEELDEQI</sequence>
<accession>A0ABS0LMK7</accession>
<evidence type="ECO:0000313" key="15">
    <source>
        <dbReference type="EMBL" id="MBG9985398.1"/>
    </source>
</evidence>
<evidence type="ECO:0000256" key="11">
    <source>
        <dbReference type="ARBA" id="ARBA00037847"/>
    </source>
</evidence>
<evidence type="ECO:0000256" key="8">
    <source>
        <dbReference type="ARBA" id="ARBA00023136"/>
    </source>
</evidence>
<evidence type="ECO:0000256" key="7">
    <source>
        <dbReference type="ARBA" id="ARBA00023065"/>
    </source>
</evidence>
<dbReference type="Proteomes" id="UP000721415">
    <property type="component" value="Unassembled WGS sequence"/>
</dbReference>
<keyword evidence="16" id="KW-1185">Reference proteome</keyword>